<reference evidence="1 2" key="1">
    <citation type="submission" date="2021-04" db="EMBL/GenBank/DDBJ databases">
        <title>Nocardia tengchongensis.</title>
        <authorList>
            <person name="Zhuang k."/>
            <person name="Ran Y."/>
            <person name="Li W."/>
        </authorList>
    </citation>
    <scope>NUCLEOTIDE SEQUENCE [LARGE SCALE GENOMIC DNA]</scope>
    <source>
        <strain evidence="1 2">CFH S0057</strain>
    </source>
</reference>
<keyword evidence="2" id="KW-1185">Reference proteome</keyword>
<dbReference type="EMBL" id="CP074371">
    <property type="protein sequence ID" value="QVI22730.1"/>
    <property type="molecule type" value="Genomic_DNA"/>
</dbReference>
<evidence type="ECO:0000313" key="2">
    <source>
        <dbReference type="Proteomes" id="UP000683310"/>
    </source>
</evidence>
<sequence length="167" mass="18439">MNLPGRRWGVTDAEVSMRLPCDSADSGPVVVCDRAVSVAAPAATVFAWLCQLRVAPYSYDLLDNFGRRSPRERDDRLTELAVGQRFMSLFELTGFTPGAQVTLLAKGVAVTYAVHPDGESSSRLHARVRFRGPAWLLALPVFGDFLMMRKQLLTLKEFAEREVLAPG</sequence>
<protein>
    <recommendedName>
        <fullName evidence="3">SRPBCC family protein</fullName>
    </recommendedName>
</protein>
<dbReference type="RefSeq" id="WP_213558809.1">
    <property type="nucleotide sequence ID" value="NZ_JBHXAJ010000003.1"/>
</dbReference>
<dbReference type="Gene3D" id="3.30.530.20">
    <property type="match status" value="1"/>
</dbReference>
<dbReference type="InterPro" id="IPR023393">
    <property type="entry name" value="START-like_dom_sf"/>
</dbReference>
<accession>A0ABX8CS37</accession>
<gene>
    <name evidence="1" type="ORF">KHQ06_06925</name>
</gene>
<organism evidence="1 2">
    <name type="scientific">Nocardia tengchongensis</name>
    <dbReference type="NCBI Taxonomy" id="2055889"/>
    <lineage>
        <taxon>Bacteria</taxon>
        <taxon>Bacillati</taxon>
        <taxon>Actinomycetota</taxon>
        <taxon>Actinomycetes</taxon>
        <taxon>Mycobacteriales</taxon>
        <taxon>Nocardiaceae</taxon>
        <taxon>Nocardia</taxon>
    </lineage>
</organism>
<dbReference type="Proteomes" id="UP000683310">
    <property type="component" value="Chromosome"/>
</dbReference>
<proteinExistence type="predicted"/>
<name>A0ABX8CS37_9NOCA</name>
<evidence type="ECO:0008006" key="3">
    <source>
        <dbReference type="Google" id="ProtNLM"/>
    </source>
</evidence>
<evidence type="ECO:0000313" key="1">
    <source>
        <dbReference type="EMBL" id="QVI22730.1"/>
    </source>
</evidence>